<dbReference type="OrthoDB" id="5593012at2759"/>
<organism evidence="18 19">
    <name type="scientific">Desmophyllum pertusum</name>
    <dbReference type="NCBI Taxonomy" id="174260"/>
    <lineage>
        <taxon>Eukaryota</taxon>
        <taxon>Metazoa</taxon>
        <taxon>Cnidaria</taxon>
        <taxon>Anthozoa</taxon>
        <taxon>Hexacorallia</taxon>
        <taxon>Scleractinia</taxon>
        <taxon>Caryophylliina</taxon>
        <taxon>Caryophylliidae</taxon>
        <taxon>Desmophyllum</taxon>
    </lineage>
</organism>
<keyword evidence="8 13" id="KW-0175">Coiled coil</keyword>
<dbReference type="AlphaFoldDB" id="A0A9W9Z9W0"/>
<keyword evidence="3" id="KW-0963">Cytoplasm</keyword>
<dbReference type="InterPro" id="IPR041589">
    <property type="entry name" value="DNAH3_AAA_lid_1"/>
</dbReference>
<feature type="coiled-coil region" evidence="13">
    <location>
        <begin position="719"/>
        <end position="746"/>
    </location>
</feature>
<dbReference type="GO" id="GO:0005874">
    <property type="term" value="C:microtubule"/>
    <property type="evidence" value="ECO:0007669"/>
    <property type="project" value="UniProtKB-KW"/>
</dbReference>
<reference evidence="18" key="1">
    <citation type="submission" date="2023-01" db="EMBL/GenBank/DDBJ databases">
        <title>Genome assembly of the deep-sea coral Lophelia pertusa.</title>
        <authorList>
            <person name="Herrera S."/>
            <person name="Cordes E."/>
        </authorList>
    </citation>
    <scope>NUCLEOTIDE SEQUENCE</scope>
    <source>
        <strain evidence="18">USNM1676648</strain>
        <tissue evidence="18">Polyp</tissue>
    </source>
</reference>
<dbReference type="InterPro" id="IPR024743">
    <property type="entry name" value="Dynein_HC_stalk"/>
</dbReference>
<dbReference type="GO" id="GO:0005930">
    <property type="term" value="C:axoneme"/>
    <property type="evidence" value="ECO:0007669"/>
    <property type="project" value="UniProtKB-SubCell"/>
</dbReference>
<gene>
    <name evidence="18" type="primary">DNAH6_4</name>
    <name evidence="18" type="ORF">OS493_027693</name>
</gene>
<keyword evidence="7" id="KW-0243">Dynein</keyword>
<name>A0A9W9Z9W0_9CNID</name>
<comment type="caution">
    <text evidence="18">The sequence shown here is derived from an EMBL/GenBank/DDBJ whole genome shotgun (WGS) entry which is preliminary data.</text>
</comment>
<evidence type="ECO:0000256" key="8">
    <source>
        <dbReference type="ARBA" id="ARBA00023054"/>
    </source>
</evidence>
<dbReference type="GO" id="GO:0030286">
    <property type="term" value="C:dynein complex"/>
    <property type="evidence" value="ECO:0007669"/>
    <property type="project" value="UniProtKB-KW"/>
</dbReference>
<dbReference type="InterPro" id="IPR026983">
    <property type="entry name" value="DHC"/>
</dbReference>
<dbReference type="GO" id="GO:0007018">
    <property type="term" value="P:microtubule-based movement"/>
    <property type="evidence" value="ECO:0007669"/>
    <property type="project" value="InterPro"/>
</dbReference>
<dbReference type="PANTHER" id="PTHR22878:SF68">
    <property type="entry name" value="DYNEIN HEAVY CHAIN 6, AXONEMAL-LIKE"/>
    <property type="match status" value="1"/>
</dbReference>
<dbReference type="InterPro" id="IPR027417">
    <property type="entry name" value="P-loop_NTPase"/>
</dbReference>
<dbReference type="GO" id="GO:0051959">
    <property type="term" value="F:dynein light intermediate chain binding"/>
    <property type="evidence" value="ECO:0007669"/>
    <property type="project" value="InterPro"/>
</dbReference>
<sequence>MQQVDINKVTTMCCLLESFFFPEKGGPDFNMDTNKLNSLICTTFLFTFLWSMAGNLVETSMDAFDTFARDLFSDTQDVKLPGSGDLFSYLWTLTPAALNHGKRSFHHSSTTQRSLTLTCWCQLWILSDEQPENSGNDLKSKLEKKRKNILGAPAGKRMIIFVDDLNMPKLDTYGAQPPIELLRQYQDFRGFYDREKLFWKEIHDMTICAACAPPGGGRNPVTPRFLRHFSMFSIPSSAEHTLKHIFKSIVSGFLVDFPQDVRNCADAIVGASVEIYVRMSTDLLPTPAKSHYVFNLRDLSKCIQGVLQADPGVIRDAGQIFRLFCHEAQRVFHDRLINKEDKRYFNTIMSEMAQKHFSQNIEATKFETTPILFGDFMKMGADPTDRIYEELADITKVKSLLTDYLDDYNMNSSKEMKLVFFMDAIEHVSRIARMVRQPRGNALLVGVGGTGKQSLTRLACHMSGYHCFQIELTRGYDYSSFREDLKKLYNSAGVEGKNTVFLFTDTQIVVEEFLEDINNILNSGEVPNLFEPEEYEQVLNGTRPHAKEAGVPEGDRDSVFNHFISRVRNNLHVVLCMSPVGDAFRTRCRMFPSLVNCCTIDWFTEWPREALLSVSQNFFEEVDLGEGDVKERVAELCVVIHTSVSSMADRFYAELRRRYYTTPTSYLELINLYLSMLDDKRRQLIGARDRVKNGLKKLLETNDLVDNMQVELVALEPQLKQKSLDVEKLMDKLQTDQDEADKVRKVVSAEEEIAKGKADETQAIAAEAQKDLDEALPALDLANKALDSLDKSDISELRVFTSPPELVMTVMESICILLNAKPDWATAKSVLGDGKFLAKLMEYNKDNIADSTLKKLKKYIDNQSLHQKMWRKFPRYVTNALSCLLNGE</sequence>
<dbReference type="PANTHER" id="PTHR22878">
    <property type="entry name" value="DYNEIN HEAVY CHAIN 6, AXONEMAL-LIKE-RELATED"/>
    <property type="match status" value="1"/>
</dbReference>
<keyword evidence="4" id="KW-0493">Microtubule</keyword>
<dbReference type="Proteomes" id="UP001163046">
    <property type="component" value="Unassembled WGS sequence"/>
</dbReference>
<dbReference type="GO" id="GO:0045505">
    <property type="term" value="F:dynein intermediate chain binding"/>
    <property type="evidence" value="ECO:0007669"/>
    <property type="project" value="InterPro"/>
</dbReference>
<dbReference type="InterPro" id="IPR041466">
    <property type="entry name" value="Dynein_AAA5_ext"/>
</dbReference>
<keyword evidence="9" id="KW-0969">Cilium</keyword>
<keyword evidence="5" id="KW-0547">Nucleotide-binding</keyword>
<dbReference type="EMBL" id="MU826375">
    <property type="protein sequence ID" value="KAJ7377616.1"/>
    <property type="molecule type" value="Genomic_DNA"/>
</dbReference>
<accession>A0A9W9Z9W0</accession>
<evidence type="ECO:0000313" key="18">
    <source>
        <dbReference type="EMBL" id="KAJ7377616.1"/>
    </source>
</evidence>
<dbReference type="Pfam" id="PF12777">
    <property type="entry name" value="MT"/>
    <property type="match status" value="1"/>
</dbReference>
<dbReference type="Gene3D" id="3.40.50.300">
    <property type="entry name" value="P-loop containing nucleotide triphosphate hydrolases"/>
    <property type="match status" value="1"/>
</dbReference>
<dbReference type="Pfam" id="PF12775">
    <property type="entry name" value="AAA_7"/>
    <property type="match status" value="1"/>
</dbReference>
<comment type="similarity">
    <text evidence="2">Belongs to the dynein heavy chain family.</text>
</comment>
<evidence type="ECO:0000259" key="17">
    <source>
        <dbReference type="Pfam" id="PF17857"/>
    </source>
</evidence>
<keyword evidence="10" id="KW-0505">Motor protein</keyword>
<keyword evidence="6" id="KW-0067">ATP-binding</keyword>
<evidence type="ECO:0000256" key="3">
    <source>
        <dbReference type="ARBA" id="ARBA00022490"/>
    </source>
</evidence>
<evidence type="ECO:0000256" key="10">
    <source>
        <dbReference type="ARBA" id="ARBA00023175"/>
    </source>
</evidence>
<feature type="domain" description="Dynein heavy chain coiled coil stalk" evidence="14">
    <location>
        <begin position="689"/>
        <end position="866"/>
    </location>
</feature>
<keyword evidence="12" id="KW-0966">Cell projection</keyword>
<evidence type="ECO:0000256" key="11">
    <source>
        <dbReference type="ARBA" id="ARBA00023212"/>
    </source>
</evidence>
<evidence type="ECO:0000313" key="19">
    <source>
        <dbReference type="Proteomes" id="UP001163046"/>
    </source>
</evidence>
<evidence type="ECO:0000256" key="7">
    <source>
        <dbReference type="ARBA" id="ARBA00023017"/>
    </source>
</evidence>
<evidence type="ECO:0000256" key="5">
    <source>
        <dbReference type="ARBA" id="ARBA00022741"/>
    </source>
</evidence>
<protein>
    <submittedName>
        <fullName evidence="18">Dynein heavy chain 6, axonemal</fullName>
    </submittedName>
</protein>
<evidence type="ECO:0000256" key="2">
    <source>
        <dbReference type="ARBA" id="ARBA00008887"/>
    </source>
</evidence>
<evidence type="ECO:0000256" key="13">
    <source>
        <dbReference type="SAM" id="Coils"/>
    </source>
</evidence>
<evidence type="ECO:0000259" key="14">
    <source>
        <dbReference type="Pfam" id="PF12777"/>
    </source>
</evidence>
<dbReference type="Pfam" id="PF12780">
    <property type="entry name" value="AAA_8"/>
    <property type="match status" value="1"/>
</dbReference>
<feature type="domain" description="Dynein heavy chain AAA 5 extension" evidence="16">
    <location>
        <begin position="1"/>
        <end position="92"/>
    </location>
</feature>
<dbReference type="FunFam" id="3.40.50.300:FF:002141">
    <property type="entry name" value="Dynein heavy chain"/>
    <property type="match status" value="1"/>
</dbReference>
<dbReference type="FunFam" id="1.20.920.30:FF:000005">
    <property type="entry name" value="Dynein, axonemal, heavy chain 2"/>
    <property type="match status" value="1"/>
</dbReference>
<dbReference type="Pfam" id="PF17857">
    <property type="entry name" value="AAA_lid_1"/>
    <property type="match status" value="1"/>
</dbReference>
<dbReference type="Gene3D" id="1.20.920.20">
    <property type="match status" value="1"/>
</dbReference>
<feature type="domain" description="Dynein heavy chain AAA module D4" evidence="15">
    <location>
        <begin position="416"/>
        <end position="675"/>
    </location>
</feature>
<dbReference type="InterPro" id="IPR024317">
    <property type="entry name" value="Dynein_heavy_chain_D4_dom"/>
</dbReference>
<feature type="domain" description="Dynein heavy chain 3 AAA+ lid" evidence="17">
    <location>
        <begin position="270"/>
        <end position="359"/>
    </location>
</feature>
<evidence type="ECO:0000259" key="15">
    <source>
        <dbReference type="Pfam" id="PF12780"/>
    </source>
</evidence>
<dbReference type="GO" id="GO:0005524">
    <property type="term" value="F:ATP binding"/>
    <property type="evidence" value="ECO:0007669"/>
    <property type="project" value="UniProtKB-KW"/>
</dbReference>
<evidence type="ECO:0000256" key="1">
    <source>
        <dbReference type="ARBA" id="ARBA00004430"/>
    </source>
</evidence>
<evidence type="ECO:0000259" key="16">
    <source>
        <dbReference type="Pfam" id="PF17852"/>
    </source>
</evidence>
<dbReference type="SUPFAM" id="SSF52540">
    <property type="entry name" value="P-loop containing nucleoside triphosphate hydrolases"/>
    <property type="match status" value="2"/>
</dbReference>
<evidence type="ECO:0000256" key="4">
    <source>
        <dbReference type="ARBA" id="ARBA00022701"/>
    </source>
</evidence>
<dbReference type="Pfam" id="PF17852">
    <property type="entry name" value="Dynein_AAA_lid"/>
    <property type="match status" value="1"/>
</dbReference>
<keyword evidence="11" id="KW-0206">Cytoskeleton</keyword>
<dbReference type="Gene3D" id="1.20.920.30">
    <property type="match status" value="1"/>
</dbReference>
<keyword evidence="19" id="KW-1185">Reference proteome</keyword>
<dbReference type="Gene3D" id="1.10.472.130">
    <property type="match status" value="1"/>
</dbReference>
<evidence type="ECO:0000256" key="12">
    <source>
        <dbReference type="ARBA" id="ARBA00023273"/>
    </source>
</evidence>
<proteinExistence type="inferred from homology"/>
<comment type="subcellular location">
    <subcellularLocation>
        <location evidence="1">Cytoplasm</location>
        <location evidence="1">Cytoskeleton</location>
        <location evidence="1">Cilium axoneme</location>
    </subcellularLocation>
</comment>
<evidence type="ECO:0000256" key="9">
    <source>
        <dbReference type="ARBA" id="ARBA00023069"/>
    </source>
</evidence>
<evidence type="ECO:0000256" key="6">
    <source>
        <dbReference type="ARBA" id="ARBA00022840"/>
    </source>
</evidence>